<dbReference type="PROSITE" id="PS50020">
    <property type="entry name" value="WW_DOMAIN_2"/>
    <property type="match status" value="1"/>
</dbReference>
<evidence type="ECO:0000256" key="1">
    <source>
        <dbReference type="SAM" id="MobiDB-lite"/>
    </source>
</evidence>
<dbReference type="RefSeq" id="XP_002844843.1">
    <property type="nucleotide sequence ID" value="XM_002844797.1"/>
</dbReference>
<dbReference type="Pfam" id="PF00397">
    <property type="entry name" value="WW"/>
    <property type="match status" value="1"/>
</dbReference>
<dbReference type="VEuPathDB" id="FungiDB:MCYG_06807"/>
<dbReference type="EMBL" id="DS995706">
    <property type="protein sequence ID" value="EEQ33988.1"/>
    <property type="molecule type" value="Genomic_DNA"/>
</dbReference>
<feature type="compositionally biased region" description="Polar residues" evidence="1">
    <location>
        <begin position="159"/>
        <end position="180"/>
    </location>
</feature>
<keyword evidence="4" id="KW-1185">Reference proteome</keyword>
<feature type="compositionally biased region" description="Low complexity" evidence="1">
    <location>
        <begin position="59"/>
        <end position="71"/>
    </location>
</feature>
<evidence type="ECO:0000313" key="3">
    <source>
        <dbReference type="EMBL" id="EEQ33988.1"/>
    </source>
</evidence>
<feature type="compositionally biased region" description="Gly residues" evidence="1">
    <location>
        <begin position="447"/>
        <end position="458"/>
    </location>
</feature>
<feature type="domain" description="WW" evidence="2">
    <location>
        <begin position="21"/>
        <end position="55"/>
    </location>
</feature>
<dbReference type="InterPro" id="IPR036020">
    <property type="entry name" value="WW_dom_sf"/>
</dbReference>
<dbReference type="PROSITE" id="PS01159">
    <property type="entry name" value="WW_DOMAIN_1"/>
    <property type="match status" value="1"/>
</dbReference>
<gene>
    <name evidence="3" type="ORF">MCYG_06807</name>
</gene>
<proteinExistence type="predicted"/>
<dbReference type="SMART" id="SM00456">
    <property type="entry name" value="WW"/>
    <property type="match status" value="1"/>
</dbReference>
<feature type="region of interest" description="Disordered" evidence="1">
    <location>
        <begin position="50"/>
        <end position="458"/>
    </location>
</feature>
<organism evidence="3 4">
    <name type="scientific">Arthroderma otae (strain ATCC MYA-4605 / CBS 113480)</name>
    <name type="common">Microsporum canis</name>
    <dbReference type="NCBI Taxonomy" id="554155"/>
    <lineage>
        <taxon>Eukaryota</taxon>
        <taxon>Fungi</taxon>
        <taxon>Dikarya</taxon>
        <taxon>Ascomycota</taxon>
        <taxon>Pezizomycotina</taxon>
        <taxon>Eurotiomycetes</taxon>
        <taxon>Eurotiomycetidae</taxon>
        <taxon>Onygenales</taxon>
        <taxon>Arthrodermataceae</taxon>
        <taxon>Microsporum</taxon>
    </lineage>
</organism>
<feature type="compositionally biased region" description="Polar residues" evidence="1">
    <location>
        <begin position="134"/>
        <end position="143"/>
    </location>
</feature>
<dbReference type="InterPro" id="IPR001202">
    <property type="entry name" value="WW_dom"/>
</dbReference>
<feature type="region of interest" description="Disordered" evidence="1">
    <location>
        <begin position="1"/>
        <end position="26"/>
    </location>
</feature>
<dbReference type="CDD" id="cd00201">
    <property type="entry name" value="WW"/>
    <property type="match status" value="1"/>
</dbReference>
<feature type="compositionally biased region" description="Polar residues" evidence="1">
    <location>
        <begin position="107"/>
        <end position="125"/>
    </location>
</feature>
<feature type="compositionally biased region" description="Polar residues" evidence="1">
    <location>
        <begin position="211"/>
        <end position="221"/>
    </location>
</feature>
<dbReference type="GeneID" id="9222233"/>
<dbReference type="Proteomes" id="UP000002035">
    <property type="component" value="Unassembled WGS sequence"/>
</dbReference>
<dbReference type="eggNOG" id="ENOG502S4HG">
    <property type="taxonomic scope" value="Eukaryota"/>
</dbReference>
<dbReference type="SUPFAM" id="SSF51045">
    <property type="entry name" value="WW domain"/>
    <property type="match status" value="1"/>
</dbReference>
<feature type="compositionally biased region" description="Basic and acidic residues" evidence="1">
    <location>
        <begin position="350"/>
        <end position="359"/>
    </location>
</feature>
<accession>C5FVQ4</accession>
<dbReference type="OrthoDB" id="2367685at2759"/>
<protein>
    <recommendedName>
        <fullName evidence="2">WW domain-containing protein</fullName>
    </recommendedName>
</protein>
<dbReference type="AlphaFoldDB" id="C5FVQ4"/>
<reference evidence="4" key="1">
    <citation type="journal article" date="2012" name="MBio">
        <title>Comparative genome analysis of Trichophyton rubrum and related dermatophytes reveals candidate genes involved in infection.</title>
        <authorList>
            <person name="Martinez D.A."/>
            <person name="Oliver B.G."/>
            <person name="Graeser Y."/>
            <person name="Goldberg J.M."/>
            <person name="Li W."/>
            <person name="Martinez-Rossi N.M."/>
            <person name="Monod M."/>
            <person name="Shelest E."/>
            <person name="Barton R.C."/>
            <person name="Birch E."/>
            <person name="Brakhage A.A."/>
            <person name="Chen Z."/>
            <person name="Gurr S.J."/>
            <person name="Heiman D."/>
            <person name="Heitman J."/>
            <person name="Kosti I."/>
            <person name="Rossi A."/>
            <person name="Saif S."/>
            <person name="Samalova M."/>
            <person name="Saunders C.W."/>
            <person name="Shea T."/>
            <person name="Summerbell R.C."/>
            <person name="Xu J."/>
            <person name="Young S."/>
            <person name="Zeng Q."/>
            <person name="Birren B.W."/>
            <person name="Cuomo C.A."/>
            <person name="White T.C."/>
        </authorList>
    </citation>
    <scope>NUCLEOTIDE SEQUENCE [LARGE SCALE GENOMIC DNA]</scope>
    <source>
        <strain evidence="4">ATCC MYA-4605 / CBS 113480</strain>
    </source>
</reference>
<evidence type="ECO:0000313" key="4">
    <source>
        <dbReference type="Proteomes" id="UP000002035"/>
    </source>
</evidence>
<name>C5FVQ4_ARTOC</name>
<feature type="compositionally biased region" description="Polar residues" evidence="1">
    <location>
        <begin position="78"/>
        <end position="87"/>
    </location>
</feature>
<evidence type="ECO:0000259" key="2">
    <source>
        <dbReference type="PROSITE" id="PS50020"/>
    </source>
</evidence>
<feature type="compositionally biased region" description="Basic and acidic residues" evidence="1">
    <location>
        <begin position="312"/>
        <end position="327"/>
    </location>
</feature>
<dbReference type="Gene3D" id="2.20.70.10">
    <property type="match status" value="1"/>
</dbReference>
<sequence>MSPQSSRVMSPDAAGPSSSPPVLPEGWLAQWDGRQQRWYYVQPVTRKSQWEIPTEPFIASTSSTPHSAASPGPYPSPLTMSSTSPESEATRELMEVRNGKWGGNGNFAATQQLSPQSTSPRSQRTPVAGDVIQHSRSSAQSTPVHVIPDLSALAGQDEMVTQHNSASHSRVGSNTPQQPISLPGQAQGFHATSGSPANQQLQQHFPPQPQSYNENPIQSSGVPMGQPQHVNSIPMNPSPPGQFYGGQMHDPNPRSFSGPPQPGDPRFANQPIPVTPGKFPPRVSPVHNQRHQEHGITLLNQDPNAPPIFPVSHREAQRKRQSERQESYAKYQAGPAGQPYPSRGPPTGNYDHRYREPESLPRNIPPPPAGFGSNPIYDPHIDQGRPIYQEPIPGPSGGQYATSRQHGSPGNGPSWQQPPPPPHYGGYQSGMPPRADYVPPPQQHYGGDVGGYPGNWGR</sequence>
<dbReference type="OMA" id="MPPRADY"/>
<feature type="compositionally biased region" description="Basic and acidic residues" evidence="1">
    <location>
        <begin position="88"/>
        <end position="98"/>
    </location>
</feature>
<dbReference type="HOGENOM" id="CLU_029265_0_0_1"/>